<reference evidence="5" key="1">
    <citation type="submission" date="2021-01" db="EMBL/GenBank/DDBJ databases">
        <authorList>
            <person name="Corre E."/>
            <person name="Pelletier E."/>
            <person name="Niang G."/>
            <person name="Scheremetjew M."/>
            <person name="Finn R."/>
            <person name="Kale V."/>
            <person name="Holt S."/>
            <person name="Cochrane G."/>
            <person name="Meng A."/>
            <person name="Brown T."/>
            <person name="Cohen L."/>
        </authorList>
    </citation>
    <scope>NUCLEOTIDE SEQUENCE</scope>
    <source>
        <strain evidence="5">Pop2</strain>
    </source>
</reference>
<protein>
    <recommendedName>
        <fullName evidence="6">DUF1736 domain-containing protein</fullName>
    </recommendedName>
</protein>
<dbReference type="PANTHER" id="PTHR44227:SF3">
    <property type="entry name" value="PROTEIN O-MANNOSYL-TRANSFERASE TMTC4"/>
    <property type="match status" value="1"/>
</dbReference>
<dbReference type="Gene3D" id="1.25.40.10">
    <property type="entry name" value="Tetratricopeptide repeat domain"/>
    <property type="match status" value="1"/>
</dbReference>
<sequence length="623" mass="70012">MTGKRLPRPSSLAVIVPLVTHILCILLYALPITRTNELVTNPGAVLDELHIISDDNRDVKGTSTIKDVFRNDYWGRPMTSSSSHKSWRPFTVLTFRYLTGGGLMPRLFCHRMVNIIIHAAVAELVSITSTQIFPWLPPNQTILMRALTKLIFALHPTHVEAVANAANRHVILSVLSSVIMADPSVSMLLVMIMCAVGFLSSETAIFQMPAVLLTMTAIQYNRCSNKEKKEDNGSNGEKKKDQKEEEMPWPPLQHAIVSLLPRYFAIILFSASYLIGRFYFDTLSIPDGLIRPAENPFFLFTGGERILNYSYVLSVHVCKSFFLDPVGFSHEYGFDCIEEITGPSDIRLLLPQMLAVITLVIVVKCFANGQRTTLLLLMGLSWFATLFPVSGILKVGTFIADRMVVPSTFTVSIFGGRILSAWIMGESINQPASINTRRVFLTVKVVVVMVIFSFFWLKVDQRSSEWMNSFSLIQSSLKTCPRSAKSNLEMGKLYSGTVNAYAHMVDLPKSMSYLEKAEEIDPNYCDVNKEIATVLFQQGDYLNFEERLTNAVMCPFGMQGALDLWQRYWQAVTADPRGGLQARERMQKYEKVIADAIKQAQKEEEEARKKKPSGFVVGTVDEF</sequence>
<feature type="transmembrane region" description="Helical" evidence="4">
    <location>
        <begin position="439"/>
        <end position="457"/>
    </location>
</feature>
<evidence type="ECO:0008006" key="6">
    <source>
        <dbReference type="Google" id="ProtNLM"/>
    </source>
</evidence>
<keyword evidence="4" id="KW-0472">Membrane</keyword>
<keyword evidence="1" id="KW-0677">Repeat</keyword>
<gene>
    <name evidence="5" type="ORF">DBRI1063_LOCUS11545</name>
</gene>
<dbReference type="InterPro" id="IPR011990">
    <property type="entry name" value="TPR-like_helical_dom_sf"/>
</dbReference>
<keyword evidence="2" id="KW-0802">TPR repeat</keyword>
<name>A0A7S2EDV3_9STRA</name>
<dbReference type="GO" id="GO:0000030">
    <property type="term" value="F:mannosyltransferase activity"/>
    <property type="evidence" value="ECO:0007669"/>
    <property type="project" value="TreeGrafter"/>
</dbReference>
<keyword evidence="4" id="KW-1133">Transmembrane helix</keyword>
<dbReference type="EMBL" id="HBGN01018070">
    <property type="protein sequence ID" value="CAD9330916.1"/>
    <property type="molecule type" value="Transcribed_RNA"/>
</dbReference>
<dbReference type="PANTHER" id="PTHR44227">
    <property type="match status" value="1"/>
</dbReference>
<feature type="transmembrane region" description="Helical" evidence="4">
    <location>
        <begin position="374"/>
        <end position="393"/>
    </location>
</feature>
<dbReference type="GO" id="GO:0030968">
    <property type="term" value="P:endoplasmic reticulum unfolded protein response"/>
    <property type="evidence" value="ECO:0007669"/>
    <property type="project" value="TreeGrafter"/>
</dbReference>
<feature type="transmembrane region" description="Helical" evidence="4">
    <location>
        <begin position="399"/>
        <end position="419"/>
    </location>
</feature>
<feature type="transmembrane region" description="Helical" evidence="4">
    <location>
        <begin position="170"/>
        <end position="198"/>
    </location>
</feature>
<evidence type="ECO:0000256" key="4">
    <source>
        <dbReference type="SAM" id="Phobius"/>
    </source>
</evidence>
<organism evidence="5">
    <name type="scientific">Ditylum brightwellii</name>
    <dbReference type="NCBI Taxonomy" id="49249"/>
    <lineage>
        <taxon>Eukaryota</taxon>
        <taxon>Sar</taxon>
        <taxon>Stramenopiles</taxon>
        <taxon>Ochrophyta</taxon>
        <taxon>Bacillariophyta</taxon>
        <taxon>Mediophyceae</taxon>
        <taxon>Lithodesmiophycidae</taxon>
        <taxon>Lithodesmiales</taxon>
        <taxon>Lithodesmiaceae</taxon>
        <taxon>Ditylum</taxon>
    </lineage>
</organism>
<evidence type="ECO:0000256" key="2">
    <source>
        <dbReference type="ARBA" id="ARBA00022803"/>
    </source>
</evidence>
<dbReference type="GO" id="GO:0035269">
    <property type="term" value="P:protein O-linked glycosylation via mannose"/>
    <property type="evidence" value="ECO:0007669"/>
    <property type="project" value="TreeGrafter"/>
</dbReference>
<dbReference type="InterPro" id="IPR052346">
    <property type="entry name" value="O-mannosyl-transferase_TMTC"/>
</dbReference>
<dbReference type="GO" id="GO:0005783">
    <property type="term" value="C:endoplasmic reticulum"/>
    <property type="evidence" value="ECO:0007669"/>
    <property type="project" value="TreeGrafter"/>
</dbReference>
<dbReference type="AlphaFoldDB" id="A0A7S2EDV3"/>
<feature type="transmembrane region" description="Helical" evidence="4">
    <location>
        <begin position="115"/>
        <end position="136"/>
    </location>
</feature>
<feature type="transmembrane region" description="Helical" evidence="4">
    <location>
        <begin position="263"/>
        <end position="280"/>
    </location>
</feature>
<feature type="transmembrane region" description="Helical" evidence="4">
    <location>
        <begin position="12"/>
        <end position="30"/>
    </location>
</feature>
<evidence type="ECO:0000313" key="5">
    <source>
        <dbReference type="EMBL" id="CAD9330916.1"/>
    </source>
</evidence>
<proteinExistence type="predicted"/>
<feature type="transmembrane region" description="Helical" evidence="4">
    <location>
        <begin position="348"/>
        <end position="367"/>
    </location>
</feature>
<keyword evidence="4" id="KW-0812">Transmembrane</keyword>
<accession>A0A7S2EDV3</accession>
<feature type="region of interest" description="Disordered" evidence="3">
    <location>
        <begin position="226"/>
        <end position="247"/>
    </location>
</feature>
<evidence type="ECO:0000256" key="1">
    <source>
        <dbReference type="ARBA" id="ARBA00022737"/>
    </source>
</evidence>
<dbReference type="SUPFAM" id="SSF48452">
    <property type="entry name" value="TPR-like"/>
    <property type="match status" value="1"/>
</dbReference>
<evidence type="ECO:0000256" key="3">
    <source>
        <dbReference type="SAM" id="MobiDB-lite"/>
    </source>
</evidence>
<feature type="compositionally biased region" description="Basic and acidic residues" evidence="3">
    <location>
        <begin position="226"/>
        <end position="246"/>
    </location>
</feature>